<dbReference type="SUPFAM" id="SSF54637">
    <property type="entry name" value="Thioesterase/thiol ester dehydrase-isomerase"/>
    <property type="match status" value="1"/>
</dbReference>
<dbReference type="InterPro" id="IPR029069">
    <property type="entry name" value="HotDog_dom_sf"/>
</dbReference>
<keyword evidence="2" id="KW-1185">Reference proteome</keyword>
<dbReference type="Proteomes" id="UP001561046">
    <property type="component" value="Unassembled WGS sequence"/>
</dbReference>
<dbReference type="EMBL" id="JBFYGN010000024">
    <property type="protein sequence ID" value="MEX8194669.1"/>
    <property type="molecule type" value="Genomic_DNA"/>
</dbReference>
<dbReference type="RefSeq" id="WP_369339848.1">
    <property type="nucleotide sequence ID" value="NZ_JBFYGN010000024.1"/>
</dbReference>
<proteinExistence type="predicted"/>
<sequence>MTVFLPIENYVPHRGVMLLLDRLLQADRESAQAQVTVPRDGLFLQDAGMPAWVGLEYMAQTVAAWAGWQAVQAQQPVKLGFLLGTRKYQAHCSHFAPGSVVRVAVRSELVGDNGLGMFACEIVQDAPDGQRCMLAQARISVYEPVDGSAYIHALEKQGVSERYE</sequence>
<evidence type="ECO:0000313" key="1">
    <source>
        <dbReference type="EMBL" id="MEX8194669.1"/>
    </source>
</evidence>
<dbReference type="Gene3D" id="3.10.129.10">
    <property type="entry name" value="Hotdog Thioesterase"/>
    <property type="match status" value="1"/>
</dbReference>
<comment type="caution">
    <text evidence="1">The sequence shown here is derived from an EMBL/GenBank/DDBJ whole genome shotgun (WGS) entry which is preliminary data.</text>
</comment>
<protein>
    <recommendedName>
        <fullName evidence="3">Hotdog family 3-hydroxylacyl-ACP dehydratase</fullName>
    </recommendedName>
</protein>
<evidence type="ECO:0000313" key="2">
    <source>
        <dbReference type="Proteomes" id="UP001561046"/>
    </source>
</evidence>
<organism evidence="1 2">
    <name type="scientific">Comamonas guangdongensis</name>
    <dbReference type="NCBI Taxonomy" id="510515"/>
    <lineage>
        <taxon>Bacteria</taxon>
        <taxon>Pseudomonadati</taxon>
        <taxon>Pseudomonadota</taxon>
        <taxon>Betaproteobacteria</taxon>
        <taxon>Burkholderiales</taxon>
        <taxon>Comamonadaceae</taxon>
        <taxon>Comamonas</taxon>
    </lineage>
</organism>
<evidence type="ECO:0008006" key="3">
    <source>
        <dbReference type="Google" id="ProtNLM"/>
    </source>
</evidence>
<reference evidence="1 2" key="1">
    <citation type="journal article" date="2013" name="Int. J. Syst. Evol. Microbiol.">
        <title>Comamonas guangdongensis sp. nov., isolated from subterranean forest sediment, and emended description of the genus Comamonas.</title>
        <authorList>
            <person name="Zhang J."/>
            <person name="Wang Y."/>
            <person name="Zhou S."/>
            <person name="Wu C."/>
            <person name="He J."/>
            <person name="Li F."/>
        </authorList>
    </citation>
    <scope>NUCLEOTIDE SEQUENCE [LARGE SCALE GENOMIC DNA]</scope>
    <source>
        <strain evidence="1 2">CCTCC AB2011133</strain>
    </source>
</reference>
<dbReference type="InterPro" id="IPR016776">
    <property type="entry name" value="ApeP-like_dehydratase"/>
</dbReference>
<dbReference type="CDD" id="cd01289">
    <property type="entry name" value="FabA_like"/>
    <property type="match status" value="1"/>
</dbReference>
<gene>
    <name evidence="1" type="ORF">AB6724_17690</name>
</gene>
<name>A0ABV3ZYI2_9BURK</name>
<accession>A0ABV3ZYI2</accession>
<dbReference type="PIRSF" id="PIRSF020565">
    <property type="entry name" value="3Ho_Ac_ACP_DH_prd"/>
    <property type="match status" value="1"/>
</dbReference>
<dbReference type="Pfam" id="PF22817">
    <property type="entry name" value="ApeP-like"/>
    <property type="match status" value="1"/>
</dbReference>